<organism evidence="3 4">
    <name type="scientific">Streptomyces heilongjiangensis</name>
    <dbReference type="NCBI Taxonomy" id="945052"/>
    <lineage>
        <taxon>Bacteria</taxon>
        <taxon>Bacillati</taxon>
        <taxon>Actinomycetota</taxon>
        <taxon>Actinomycetes</taxon>
        <taxon>Kitasatosporales</taxon>
        <taxon>Streptomycetaceae</taxon>
        <taxon>Streptomyces</taxon>
    </lineage>
</organism>
<feature type="transmembrane region" description="Helical" evidence="2">
    <location>
        <begin position="663"/>
        <end position="681"/>
    </location>
</feature>
<feature type="transmembrane region" description="Helical" evidence="2">
    <location>
        <begin position="426"/>
        <end position="448"/>
    </location>
</feature>
<feature type="transmembrane region" description="Helical" evidence="2">
    <location>
        <begin position="376"/>
        <end position="406"/>
    </location>
</feature>
<feature type="region of interest" description="Disordered" evidence="1">
    <location>
        <begin position="183"/>
        <end position="202"/>
    </location>
</feature>
<dbReference type="RefSeq" id="WP_272170215.1">
    <property type="nucleotide sequence ID" value="NZ_JAQOSL010000015.1"/>
</dbReference>
<evidence type="ECO:0000313" key="3">
    <source>
        <dbReference type="EMBL" id="MFC5809823.1"/>
    </source>
</evidence>
<feature type="transmembrane region" description="Helical" evidence="2">
    <location>
        <begin position="95"/>
        <end position="116"/>
    </location>
</feature>
<feature type="transmembrane region" description="Helical" evidence="2">
    <location>
        <begin position="123"/>
        <end position="142"/>
    </location>
</feature>
<feature type="transmembrane region" description="Helical" evidence="2">
    <location>
        <begin position="764"/>
        <end position="785"/>
    </location>
</feature>
<protein>
    <submittedName>
        <fullName evidence="3">SCO7613 C-terminal domain-containing membrane protein</fullName>
    </submittedName>
</protein>
<proteinExistence type="predicted"/>
<keyword evidence="2" id="KW-0812">Transmembrane</keyword>
<feature type="transmembrane region" description="Helical" evidence="2">
    <location>
        <begin position="322"/>
        <end position="345"/>
    </location>
</feature>
<feature type="transmembrane region" description="Helical" evidence="2">
    <location>
        <begin position="68"/>
        <end position="89"/>
    </location>
</feature>
<evidence type="ECO:0000256" key="1">
    <source>
        <dbReference type="SAM" id="MobiDB-lite"/>
    </source>
</evidence>
<feature type="transmembrane region" description="Helical" evidence="2">
    <location>
        <begin position="351"/>
        <end position="369"/>
    </location>
</feature>
<dbReference type="EMBL" id="JBHSNZ010000013">
    <property type="protein sequence ID" value="MFC5809823.1"/>
    <property type="molecule type" value="Genomic_DNA"/>
</dbReference>
<gene>
    <name evidence="3" type="ORF">ACFQGO_20350</name>
</gene>
<feature type="transmembrane region" description="Helical" evidence="2">
    <location>
        <begin position="265"/>
        <end position="289"/>
    </location>
</feature>
<keyword evidence="2" id="KW-0472">Membrane</keyword>
<sequence length="829" mass="83050">MTHFPSPAEELRLLDTELRQLDARRAVLLNRRAWLVNALYAQAAGQSHPSARPPARDPEATAPGVQNVLLILGGVLLTVAALAFTLVSWGHLGIAGRSLVLGGVTLAALATPVALLRRGLRSTAEAVAGLGMALTVLDAYALHEVALPGTDGTGFAAAASAVLAATWAAYGLAVGRTAPQAVGDSRDRASAGDAEGSPSADAGAGRARVALRLPLPFALVAAQLPLLLWVSALGAGVETVTAVVLVTAAADSAVALRARVTPVRVVALVGAFGWGAWGVLAAGWLSWAATGPGSAARAAALLALAAATALAVARLSPRPGPALGTALTGGLLAVAALGGVLRAVLPDVWTVPGYLLCGVALLAVVRTGLPDAVRRGLVLSSVVVQAVAVVTALPAVAVTLLGPVGWVEHLWSGAPADARAAVTVGAPWPPLTATVPLVLAVVAGASALAGRTAAWRTPALVGALVLGWATALVFPAVLEIPYPAGLSAQGAVVVALLVVAARVRPAPGPGLRVPLSLTAVLLALVTSVHLALAALAAEAATLTVLAGATALFALAAWRTDLGPLTAPAALVHGTALTCAVGASAGWETAHTALLVLVVPAVAALVAARLGASPMTVPVEVTGAAAGLAAIALSVTDAPMLALTLALCGVVAAGTAVRPDRRNVGYAAAALLVLASWVRLAAWEVGSPEAYTLPVTVLALAVGLLRRRRDPAASSWTAYGPGLAATFLPSLAAAWGDAHWLRPLLLGTAALAVTLVGARHRLQAPLLLGGATLTLVTLHELAPYIAQVVDALPRWAPPALAGLVLLAAGATYEQRLRDARRVRDVFGKMT</sequence>
<dbReference type="Proteomes" id="UP001596112">
    <property type="component" value="Unassembled WGS sequence"/>
</dbReference>
<feature type="transmembrane region" description="Helical" evidence="2">
    <location>
        <begin position="539"/>
        <end position="557"/>
    </location>
</feature>
<evidence type="ECO:0000256" key="2">
    <source>
        <dbReference type="SAM" id="Phobius"/>
    </source>
</evidence>
<feature type="transmembrane region" description="Helical" evidence="2">
    <location>
        <begin position="460"/>
        <end position="478"/>
    </location>
</feature>
<name>A0ABW1BAU5_9ACTN</name>
<evidence type="ECO:0000313" key="4">
    <source>
        <dbReference type="Proteomes" id="UP001596112"/>
    </source>
</evidence>
<feature type="transmembrane region" description="Helical" evidence="2">
    <location>
        <begin position="295"/>
        <end position="315"/>
    </location>
</feature>
<feature type="transmembrane region" description="Helical" evidence="2">
    <location>
        <begin position="791"/>
        <end position="811"/>
    </location>
</feature>
<feature type="transmembrane region" description="Helical" evidence="2">
    <location>
        <begin position="740"/>
        <end position="757"/>
    </location>
</feature>
<comment type="caution">
    <text evidence="3">The sequence shown here is derived from an EMBL/GenBank/DDBJ whole genome shotgun (WGS) entry which is preliminary data.</text>
</comment>
<reference evidence="4" key="1">
    <citation type="journal article" date="2019" name="Int. J. Syst. Evol. Microbiol.">
        <title>The Global Catalogue of Microorganisms (GCM) 10K type strain sequencing project: providing services to taxonomists for standard genome sequencing and annotation.</title>
        <authorList>
            <consortium name="The Broad Institute Genomics Platform"/>
            <consortium name="The Broad Institute Genome Sequencing Center for Infectious Disease"/>
            <person name="Wu L."/>
            <person name="Ma J."/>
        </authorList>
    </citation>
    <scope>NUCLEOTIDE SEQUENCE [LARGE SCALE GENOMIC DNA]</scope>
    <source>
        <strain evidence="4">JCM 9918</strain>
    </source>
</reference>
<dbReference type="NCBIfam" id="NF047321">
    <property type="entry name" value="SCO7613_CTERM"/>
    <property type="match status" value="1"/>
</dbReference>
<feature type="transmembrane region" description="Helical" evidence="2">
    <location>
        <begin position="687"/>
        <end position="704"/>
    </location>
</feature>
<keyword evidence="4" id="KW-1185">Reference proteome</keyword>
<keyword evidence="2" id="KW-1133">Transmembrane helix</keyword>
<dbReference type="InterPro" id="IPR058062">
    <property type="entry name" value="SCO7613_C"/>
</dbReference>
<feature type="transmembrane region" description="Helical" evidence="2">
    <location>
        <begin position="564"/>
        <end position="586"/>
    </location>
</feature>
<feature type="transmembrane region" description="Helical" evidence="2">
    <location>
        <begin position="592"/>
        <end position="609"/>
    </location>
</feature>
<accession>A0ABW1BAU5</accession>
<feature type="transmembrane region" description="Helical" evidence="2">
    <location>
        <begin position="515"/>
        <end position="533"/>
    </location>
</feature>
<feature type="transmembrane region" description="Helical" evidence="2">
    <location>
        <begin position="154"/>
        <end position="173"/>
    </location>
</feature>
<feature type="transmembrane region" description="Helical" evidence="2">
    <location>
        <begin position="716"/>
        <end position="734"/>
    </location>
</feature>